<gene>
    <name evidence="1" type="ORF">PF011_g19384</name>
</gene>
<evidence type="ECO:0000313" key="2">
    <source>
        <dbReference type="Proteomes" id="UP000460718"/>
    </source>
</evidence>
<evidence type="ECO:0000313" key="1">
    <source>
        <dbReference type="EMBL" id="KAE8987917.1"/>
    </source>
</evidence>
<reference evidence="1 2" key="1">
    <citation type="submission" date="2018-09" db="EMBL/GenBank/DDBJ databases">
        <title>Genomic investigation of the strawberry pathogen Phytophthora fragariae indicates pathogenicity is determined by transcriptional variation in three key races.</title>
        <authorList>
            <person name="Adams T.M."/>
            <person name="Armitage A.D."/>
            <person name="Sobczyk M.K."/>
            <person name="Bates H.J."/>
            <person name="Dunwell J.M."/>
            <person name="Nellist C.F."/>
            <person name="Harrison R.J."/>
        </authorList>
    </citation>
    <scope>NUCLEOTIDE SEQUENCE [LARGE SCALE GENOMIC DNA]</scope>
    <source>
        <strain evidence="1 2">SCRP245</strain>
    </source>
</reference>
<proteinExistence type="predicted"/>
<organism evidence="1 2">
    <name type="scientific">Phytophthora fragariae</name>
    <dbReference type="NCBI Taxonomy" id="53985"/>
    <lineage>
        <taxon>Eukaryota</taxon>
        <taxon>Sar</taxon>
        <taxon>Stramenopiles</taxon>
        <taxon>Oomycota</taxon>
        <taxon>Peronosporomycetes</taxon>
        <taxon>Peronosporales</taxon>
        <taxon>Peronosporaceae</taxon>
        <taxon>Phytophthora</taxon>
    </lineage>
</organism>
<dbReference type="EMBL" id="QXFW01001639">
    <property type="protein sequence ID" value="KAE8987917.1"/>
    <property type="molecule type" value="Genomic_DNA"/>
</dbReference>
<sequence>MLRRQRTGGTRGQLVGAELRVQVFVNGISNALDNLAHGALLQGEVYDTSVKIMANRLRIGVVKAYSDTPTLNVLQGDSDGELTFESSGDDTNLPEAREFLKSVHGESDDIRSPTST</sequence>
<dbReference type="Proteomes" id="UP000460718">
    <property type="component" value="Unassembled WGS sequence"/>
</dbReference>
<comment type="caution">
    <text evidence="1">The sequence shown here is derived from an EMBL/GenBank/DDBJ whole genome shotgun (WGS) entry which is preliminary data.</text>
</comment>
<protein>
    <submittedName>
        <fullName evidence="1">Uncharacterized protein</fullName>
    </submittedName>
</protein>
<accession>A0A6A3J1X5</accession>
<dbReference type="AlphaFoldDB" id="A0A6A3J1X5"/>
<name>A0A6A3J1X5_9STRA</name>